<evidence type="ECO:0000313" key="1">
    <source>
        <dbReference type="EMBL" id="CAH1441661.1"/>
    </source>
</evidence>
<dbReference type="AlphaFoldDB" id="A0AAU9NVA7"/>
<accession>A0AAU9NVA7</accession>
<gene>
    <name evidence="1" type="ORF">LVIROSA_LOCUS27705</name>
</gene>
<protein>
    <submittedName>
        <fullName evidence="1">Uncharacterized protein</fullName>
    </submittedName>
</protein>
<keyword evidence="2" id="KW-1185">Reference proteome</keyword>
<dbReference type="EMBL" id="CAKMRJ010005412">
    <property type="protein sequence ID" value="CAH1441661.1"/>
    <property type="molecule type" value="Genomic_DNA"/>
</dbReference>
<reference evidence="1 2" key="1">
    <citation type="submission" date="2022-01" db="EMBL/GenBank/DDBJ databases">
        <authorList>
            <person name="Xiong W."/>
            <person name="Schranz E."/>
        </authorList>
    </citation>
    <scope>NUCLEOTIDE SEQUENCE [LARGE SCALE GENOMIC DNA]</scope>
</reference>
<sequence length="83" mass="9108">MYVVHITIWKNNANKISLELRDGESGGADRISMVNQEEMCVGLRVWLIRRSDDGMAVMEFKVTGDGDGSDCQGSEEDDKALGG</sequence>
<comment type="caution">
    <text evidence="1">The sequence shown here is derived from an EMBL/GenBank/DDBJ whole genome shotgun (WGS) entry which is preliminary data.</text>
</comment>
<organism evidence="1 2">
    <name type="scientific">Lactuca virosa</name>
    <dbReference type="NCBI Taxonomy" id="75947"/>
    <lineage>
        <taxon>Eukaryota</taxon>
        <taxon>Viridiplantae</taxon>
        <taxon>Streptophyta</taxon>
        <taxon>Embryophyta</taxon>
        <taxon>Tracheophyta</taxon>
        <taxon>Spermatophyta</taxon>
        <taxon>Magnoliopsida</taxon>
        <taxon>eudicotyledons</taxon>
        <taxon>Gunneridae</taxon>
        <taxon>Pentapetalae</taxon>
        <taxon>asterids</taxon>
        <taxon>campanulids</taxon>
        <taxon>Asterales</taxon>
        <taxon>Asteraceae</taxon>
        <taxon>Cichorioideae</taxon>
        <taxon>Cichorieae</taxon>
        <taxon>Lactucinae</taxon>
        <taxon>Lactuca</taxon>
    </lineage>
</organism>
<dbReference type="Proteomes" id="UP001157418">
    <property type="component" value="Unassembled WGS sequence"/>
</dbReference>
<evidence type="ECO:0000313" key="2">
    <source>
        <dbReference type="Proteomes" id="UP001157418"/>
    </source>
</evidence>
<proteinExistence type="predicted"/>
<name>A0AAU9NVA7_9ASTR</name>